<gene>
    <name evidence="1" type="ORF">KDU71_13015</name>
</gene>
<comment type="caution">
    <text evidence="1">The sequence shown here is derived from an EMBL/GenBank/DDBJ whole genome shotgun (WGS) entry which is preliminary data.</text>
</comment>
<dbReference type="PANTHER" id="PTHR38471:SF2">
    <property type="entry name" value="FOUR HELIX BUNDLE PROTEIN"/>
    <property type="match status" value="1"/>
</dbReference>
<dbReference type="Pfam" id="PF05635">
    <property type="entry name" value="23S_rRNA_IVP"/>
    <property type="match status" value="1"/>
</dbReference>
<dbReference type="SUPFAM" id="SSF158446">
    <property type="entry name" value="IVS-encoded protein-like"/>
    <property type="match status" value="1"/>
</dbReference>
<dbReference type="RefSeq" id="WP_212191514.1">
    <property type="nucleotide sequence ID" value="NZ_JAGTAR010000019.1"/>
</dbReference>
<organism evidence="1 2">
    <name type="scientific">Carboxylicivirga sediminis</name>
    <dbReference type="NCBI Taxonomy" id="2006564"/>
    <lineage>
        <taxon>Bacteria</taxon>
        <taxon>Pseudomonadati</taxon>
        <taxon>Bacteroidota</taxon>
        <taxon>Bacteroidia</taxon>
        <taxon>Marinilabiliales</taxon>
        <taxon>Marinilabiliaceae</taxon>
        <taxon>Carboxylicivirga</taxon>
    </lineage>
</organism>
<reference evidence="1" key="1">
    <citation type="journal article" date="2018" name="Int. J. Syst. Evol. Microbiol.">
        <title>Carboxylicivirga sediminis sp. nov., isolated from coastal sediment.</title>
        <authorList>
            <person name="Wang F.Q."/>
            <person name="Ren L.H."/>
            <person name="Zou R.J."/>
            <person name="Sun Y.Z."/>
            <person name="Liu X.J."/>
            <person name="Jiang F."/>
            <person name="Liu L.J."/>
        </authorList>
    </citation>
    <scope>NUCLEOTIDE SEQUENCE</scope>
    <source>
        <strain evidence="1">JR1</strain>
    </source>
</reference>
<dbReference type="Proteomes" id="UP000679220">
    <property type="component" value="Unassembled WGS sequence"/>
</dbReference>
<proteinExistence type="predicted"/>
<dbReference type="AlphaFoldDB" id="A0A941IZ74"/>
<dbReference type="PANTHER" id="PTHR38471">
    <property type="entry name" value="FOUR HELIX BUNDLE PROTEIN"/>
    <property type="match status" value="1"/>
</dbReference>
<dbReference type="Gene3D" id="1.20.1440.60">
    <property type="entry name" value="23S rRNA-intervening sequence"/>
    <property type="match status" value="1"/>
</dbReference>
<accession>A0A941IZ74</accession>
<protein>
    <submittedName>
        <fullName evidence="1">Four helix bundle protein</fullName>
    </submittedName>
</protein>
<keyword evidence="2" id="KW-1185">Reference proteome</keyword>
<dbReference type="InterPro" id="IPR012657">
    <property type="entry name" value="23S_rRNA-intervening_sequence"/>
</dbReference>
<dbReference type="EMBL" id="JAGTAR010000019">
    <property type="protein sequence ID" value="MBR8536487.1"/>
    <property type="molecule type" value="Genomic_DNA"/>
</dbReference>
<dbReference type="InterPro" id="IPR036583">
    <property type="entry name" value="23S_rRNA_IVS_sf"/>
</dbReference>
<evidence type="ECO:0000313" key="1">
    <source>
        <dbReference type="EMBL" id="MBR8536487.1"/>
    </source>
</evidence>
<sequence length="115" mass="12914">MKTFRELLVWQKSMDFVTEAYNATSGFPDDEKFGLTNQLRRASVSIPSNIAEGFGRKSDGDFSRFLAIALGSNYEVQTQLEIATNVGFLSSDELNKLIAQLEEIERMIKGLKSKL</sequence>
<reference evidence="1" key="2">
    <citation type="submission" date="2021-04" db="EMBL/GenBank/DDBJ databases">
        <authorList>
            <person name="Zhang T."/>
            <person name="Zhang Y."/>
            <person name="Lu D."/>
            <person name="Zuo D."/>
            <person name="Du Z."/>
        </authorList>
    </citation>
    <scope>NUCLEOTIDE SEQUENCE</scope>
    <source>
        <strain evidence="1">JR1</strain>
    </source>
</reference>
<evidence type="ECO:0000313" key="2">
    <source>
        <dbReference type="Proteomes" id="UP000679220"/>
    </source>
</evidence>
<dbReference type="CDD" id="cd16377">
    <property type="entry name" value="23S_rRNA_IVP_like"/>
    <property type="match status" value="1"/>
</dbReference>
<dbReference type="NCBIfam" id="TIGR02436">
    <property type="entry name" value="four helix bundle protein"/>
    <property type="match status" value="1"/>
</dbReference>
<name>A0A941IZ74_9BACT</name>